<keyword evidence="1" id="KW-0375">Hydrogen ion transport</keyword>
<organism evidence="4 5">
    <name type="scientific">Oceanobacillus profundus</name>
    <dbReference type="NCBI Taxonomy" id="372463"/>
    <lineage>
        <taxon>Bacteria</taxon>
        <taxon>Bacillati</taxon>
        <taxon>Bacillota</taxon>
        <taxon>Bacilli</taxon>
        <taxon>Bacillales</taxon>
        <taxon>Bacillaceae</taxon>
        <taxon>Oceanobacillus</taxon>
    </lineage>
</organism>
<keyword evidence="3" id="KW-0812">Transmembrane</keyword>
<keyword evidence="3" id="KW-1133">Transmembrane helix</keyword>
<dbReference type="InterPro" id="IPR038662">
    <property type="entry name" value="ATP_synth_F0_csu_sf"/>
</dbReference>
<dbReference type="Proteomes" id="UP000285456">
    <property type="component" value="Unassembled WGS sequence"/>
</dbReference>
<name>A0A417YPL5_9BACI</name>
<keyword evidence="2" id="KW-0406">Ion transport</keyword>
<dbReference type="InterPro" id="IPR035921">
    <property type="entry name" value="F/V-ATP_Csub_sf"/>
</dbReference>
<feature type="transmembrane region" description="Helical" evidence="3">
    <location>
        <begin position="72"/>
        <end position="93"/>
    </location>
</feature>
<feature type="transmembrane region" description="Helical" evidence="3">
    <location>
        <begin position="105"/>
        <end position="130"/>
    </location>
</feature>
<evidence type="ECO:0000256" key="3">
    <source>
        <dbReference type="SAM" id="Phobius"/>
    </source>
</evidence>
<sequence>MSPYLFTAAAIIAVIGILIVFKINLDKIKADPEQVAKAQTNFFIGAAISESVPLIMIIYAIIHAVPLSIEDLYVPAFIIIILMAFAMFFIFLQRKVDVEEDRRQAVNQFSIIAIALINAVPIIALVLMFINVA</sequence>
<feature type="transmembrane region" description="Helical" evidence="3">
    <location>
        <begin position="6"/>
        <end position="23"/>
    </location>
</feature>
<keyword evidence="3" id="KW-0472">Membrane</keyword>
<evidence type="ECO:0000313" key="5">
    <source>
        <dbReference type="Proteomes" id="UP000285456"/>
    </source>
</evidence>
<evidence type="ECO:0008006" key="6">
    <source>
        <dbReference type="Google" id="ProtNLM"/>
    </source>
</evidence>
<dbReference type="Gene3D" id="1.20.20.10">
    <property type="entry name" value="F1F0 ATP synthase subunit C"/>
    <property type="match status" value="1"/>
</dbReference>
<accession>A0A417YPL5</accession>
<dbReference type="RefSeq" id="WP_095307870.1">
    <property type="nucleotide sequence ID" value="NZ_JAMAWL010000007.1"/>
</dbReference>
<dbReference type="GO" id="GO:1902600">
    <property type="term" value="P:proton transmembrane transport"/>
    <property type="evidence" value="ECO:0007669"/>
    <property type="project" value="UniProtKB-KW"/>
</dbReference>
<dbReference type="EMBL" id="QWEH01000001">
    <property type="protein sequence ID" value="RHW35493.1"/>
    <property type="molecule type" value="Genomic_DNA"/>
</dbReference>
<protein>
    <recommendedName>
        <fullName evidence="6">DUF350 domain-containing protein</fullName>
    </recommendedName>
</protein>
<dbReference type="SUPFAM" id="SSF81333">
    <property type="entry name" value="F1F0 ATP synthase subunit C"/>
    <property type="match status" value="1"/>
</dbReference>
<evidence type="ECO:0000313" key="4">
    <source>
        <dbReference type="EMBL" id="RHW35493.1"/>
    </source>
</evidence>
<proteinExistence type="predicted"/>
<reference evidence="4 5" key="1">
    <citation type="journal article" date="2007" name="Int. J. Syst. Evol. Microbiol.">
        <title>Oceanobacillus profundus sp. nov., isolated from a deep-sea sediment core.</title>
        <authorList>
            <person name="Kim Y.G."/>
            <person name="Choi D.H."/>
            <person name="Hyun S."/>
            <person name="Cho B.C."/>
        </authorList>
    </citation>
    <scope>NUCLEOTIDE SEQUENCE [LARGE SCALE GENOMIC DNA]</scope>
    <source>
        <strain evidence="4 5">DSM 18246</strain>
    </source>
</reference>
<gene>
    <name evidence="4" type="ORF">D1B32_02395</name>
</gene>
<keyword evidence="2" id="KW-0813">Transport</keyword>
<comment type="caution">
    <text evidence="4">The sequence shown here is derived from an EMBL/GenBank/DDBJ whole genome shotgun (WGS) entry which is preliminary data.</text>
</comment>
<evidence type="ECO:0000256" key="1">
    <source>
        <dbReference type="ARBA" id="ARBA00022781"/>
    </source>
</evidence>
<dbReference type="AlphaFoldDB" id="A0A417YPL5"/>
<feature type="transmembrane region" description="Helical" evidence="3">
    <location>
        <begin position="43"/>
        <end position="66"/>
    </location>
</feature>
<dbReference type="OrthoDB" id="2875882at2"/>
<keyword evidence="5" id="KW-1185">Reference proteome</keyword>
<evidence type="ECO:0000256" key="2">
    <source>
        <dbReference type="ARBA" id="ARBA00023065"/>
    </source>
</evidence>